<keyword evidence="4" id="KW-1185">Reference proteome</keyword>
<dbReference type="Gene3D" id="1.20.1270.60">
    <property type="entry name" value="Arfaptin homology (AH) domain/BAR domain"/>
    <property type="match status" value="1"/>
</dbReference>
<dbReference type="CDD" id="cd00160">
    <property type="entry name" value="RhoGEF"/>
    <property type="match status" value="1"/>
</dbReference>
<dbReference type="GO" id="GO:0031991">
    <property type="term" value="P:regulation of actomyosin contractile ring contraction"/>
    <property type="evidence" value="ECO:0007669"/>
    <property type="project" value="TreeGrafter"/>
</dbReference>
<dbReference type="EMBL" id="CAHR02000016">
    <property type="protein sequence ID" value="CCG80839.1"/>
    <property type="molecule type" value="Genomic_DNA"/>
</dbReference>
<dbReference type="eggNOG" id="KOG3519">
    <property type="taxonomic scope" value="Eukaryota"/>
</dbReference>
<feature type="region of interest" description="Disordered" evidence="1">
    <location>
        <begin position="411"/>
        <end position="434"/>
    </location>
</feature>
<dbReference type="Gene3D" id="1.20.900.10">
    <property type="entry name" value="Dbl homology (DH) domain"/>
    <property type="match status" value="1"/>
</dbReference>
<dbReference type="STRING" id="1097556.R4X9F0"/>
<dbReference type="GO" id="GO:0032955">
    <property type="term" value="P:regulation of division septum assembly"/>
    <property type="evidence" value="ECO:0007669"/>
    <property type="project" value="TreeGrafter"/>
</dbReference>
<dbReference type="InterPro" id="IPR027267">
    <property type="entry name" value="AH/BAR_dom_sf"/>
</dbReference>
<evidence type="ECO:0000259" key="2">
    <source>
        <dbReference type="PROSITE" id="PS50010"/>
    </source>
</evidence>
<protein>
    <submittedName>
        <fullName evidence="3">Rho guanyl nucleotide exchange factor</fullName>
    </submittedName>
</protein>
<dbReference type="SMART" id="SM00325">
    <property type="entry name" value="RhoGEF"/>
    <property type="match status" value="1"/>
</dbReference>
<evidence type="ECO:0000313" key="3">
    <source>
        <dbReference type="EMBL" id="CCG80839.1"/>
    </source>
</evidence>
<proteinExistence type="predicted"/>
<dbReference type="Pfam" id="PF00621">
    <property type="entry name" value="RhoGEF"/>
    <property type="match status" value="1"/>
</dbReference>
<dbReference type="SUPFAM" id="SSF48065">
    <property type="entry name" value="DBL homology domain (DH-domain)"/>
    <property type="match status" value="1"/>
</dbReference>
<dbReference type="PROSITE" id="PS50010">
    <property type="entry name" value="DH_2"/>
    <property type="match status" value="1"/>
</dbReference>
<dbReference type="AlphaFoldDB" id="R4X9F0"/>
<dbReference type="InterPro" id="IPR051492">
    <property type="entry name" value="Dynamin-Rho_GEF"/>
</dbReference>
<comment type="caution">
    <text evidence="3">The sequence shown here is derived from an EMBL/GenBank/DDBJ whole genome shotgun (WGS) entry which is preliminary data.</text>
</comment>
<dbReference type="InterPro" id="IPR035899">
    <property type="entry name" value="DBL_dom_sf"/>
</dbReference>
<evidence type="ECO:0000256" key="1">
    <source>
        <dbReference type="SAM" id="MobiDB-lite"/>
    </source>
</evidence>
<dbReference type="PANTHER" id="PTHR22834:SF20">
    <property type="entry name" value="SH3 DOMAIN-CONTAINING PROTEIN"/>
    <property type="match status" value="1"/>
</dbReference>
<dbReference type="OrthoDB" id="10256089at2759"/>
<dbReference type="InterPro" id="IPR000219">
    <property type="entry name" value="DH_dom"/>
</dbReference>
<gene>
    <name evidence="3" type="ORF">TAPDE_000480</name>
</gene>
<accession>R4X9F0</accession>
<feature type="domain" description="DH" evidence="2">
    <location>
        <begin position="27"/>
        <end position="224"/>
    </location>
</feature>
<dbReference type="PANTHER" id="PTHR22834">
    <property type="entry name" value="NUCLEAR FUSION PROTEIN FUS2"/>
    <property type="match status" value="1"/>
</dbReference>
<name>R4X9F0_TAPDE</name>
<dbReference type="GO" id="GO:0005737">
    <property type="term" value="C:cytoplasm"/>
    <property type="evidence" value="ECO:0007669"/>
    <property type="project" value="TreeGrafter"/>
</dbReference>
<reference evidence="3 4" key="1">
    <citation type="journal article" date="2013" name="MBio">
        <title>Genome sequencing of the plant pathogen Taphrina deformans, the causal agent of peach leaf curl.</title>
        <authorList>
            <person name="Cisse O.H."/>
            <person name="Almeida J.M.G.C.F."/>
            <person name="Fonseca A."/>
            <person name="Kumar A.A."/>
            <person name="Salojaervi J."/>
            <person name="Overmyer K."/>
            <person name="Hauser P.M."/>
            <person name="Pagni M."/>
        </authorList>
    </citation>
    <scope>NUCLEOTIDE SEQUENCE [LARGE SCALE GENOMIC DNA]</scope>
    <source>
        <strain evidence="4">PYCC 5710 / ATCC 11124 / CBS 356.35 / IMI 108563 / JCM 9778 / NBRC 8474</strain>
    </source>
</reference>
<dbReference type="GO" id="GO:0005085">
    <property type="term" value="F:guanyl-nucleotide exchange factor activity"/>
    <property type="evidence" value="ECO:0007669"/>
    <property type="project" value="InterPro"/>
</dbReference>
<dbReference type="Proteomes" id="UP000013776">
    <property type="component" value="Unassembled WGS sequence"/>
</dbReference>
<dbReference type="VEuPathDB" id="FungiDB:TAPDE_000480"/>
<evidence type="ECO:0000313" key="4">
    <source>
        <dbReference type="Proteomes" id="UP000013776"/>
    </source>
</evidence>
<sequence>MQGSSLSLIETEGLNKEDLELLRVLKRRQAILRELVTTESSFADDLAVVVEEYQSKTKSCPQLSKDDARQIFGGVEPVMAFSRDFAGDLQNAAYSVLFSEAVSMESLHYEDAQTGVGIVFGQSIGRLSRVFSRYCSTHETAAKCLQKVSKDPAVQKWLADRHPVDKTTAWDLPSLLIKPIQRIMKYPLLLSALLEATPSTHADYHAIDSAHKEILLVAEDINNIKKRRDLVGSVTADRKKNDFTALAKTFSRRAPKTKQSPGLEEEAEYTDLVYDRLVASFRAQEAVIGTLRVEVQDWLLAMKSALEYHAKLAFAFEEVQSCRDTAPSSMSPTVDWTCYTKAISDLQLGAFVELTHNLEREVFHPLALLESNFTNPRQIIERQDQQAELLQRKQTNSSRGLSAESHIDTGFAHLPPIYKDGNGRDRESLGQGPK</sequence>
<organism evidence="3 4">
    <name type="scientific">Taphrina deformans (strain PYCC 5710 / ATCC 11124 / CBS 356.35 / IMI 108563 / JCM 9778 / NBRC 8474)</name>
    <name type="common">Peach leaf curl fungus</name>
    <name type="synonym">Lalaria deformans</name>
    <dbReference type="NCBI Taxonomy" id="1097556"/>
    <lineage>
        <taxon>Eukaryota</taxon>
        <taxon>Fungi</taxon>
        <taxon>Dikarya</taxon>
        <taxon>Ascomycota</taxon>
        <taxon>Taphrinomycotina</taxon>
        <taxon>Taphrinomycetes</taxon>
        <taxon>Taphrinales</taxon>
        <taxon>Taphrinaceae</taxon>
        <taxon>Taphrina</taxon>
    </lineage>
</organism>